<protein>
    <submittedName>
        <fullName evidence="2">XRE family transcriptional regulator</fullName>
    </submittedName>
</protein>
<dbReference type="PROSITE" id="PS50943">
    <property type="entry name" value="HTH_CROC1"/>
    <property type="match status" value="1"/>
</dbReference>
<evidence type="ECO:0000313" key="3">
    <source>
        <dbReference type="Proteomes" id="UP000266183"/>
    </source>
</evidence>
<evidence type="ECO:0000313" key="2">
    <source>
        <dbReference type="EMBL" id="AYB34748.1"/>
    </source>
</evidence>
<reference evidence="3" key="1">
    <citation type="submission" date="2018-09" db="EMBL/GenBank/DDBJ databases">
        <title>Chryseolinea sp. KIS68-18 isolated from soil.</title>
        <authorList>
            <person name="Weon H.-Y."/>
            <person name="Kwon S.-W."/>
            <person name="Lee S.A."/>
        </authorList>
    </citation>
    <scope>NUCLEOTIDE SEQUENCE [LARGE SCALE GENOMIC DNA]</scope>
    <source>
        <strain evidence="3">KIS68-18</strain>
    </source>
</reference>
<organism evidence="2 3">
    <name type="scientific">Chryseolinea soli</name>
    <dbReference type="NCBI Taxonomy" id="2321403"/>
    <lineage>
        <taxon>Bacteria</taxon>
        <taxon>Pseudomonadati</taxon>
        <taxon>Bacteroidota</taxon>
        <taxon>Cytophagia</taxon>
        <taxon>Cytophagales</taxon>
        <taxon>Fulvivirgaceae</taxon>
        <taxon>Chryseolinea</taxon>
    </lineage>
</organism>
<proteinExistence type="predicted"/>
<dbReference type="GO" id="GO:0003677">
    <property type="term" value="F:DNA binding"/>
    <property type="evidence" value="ECO:0007669"/>
    <property type="project" value="InterPro"/>
</dbReference>
<dbReference type="SUPFAM" id="SSF47413">
    <property type="entry name" value="lambda repressor-like DNA-binding domains"/>
    <property type="match status" value="1"/>
</dbReference>
<keyword evidence="3" id="KW-1185">Reference proteome</keyword>
<dbReference type="InterPro" id="IPR010982">
    <property type="entry name" value="Lambda_DNA-bd_dom_sf"/>
</dbReference>
<gene>
    <name evidence="2" type="ORF">D4L85_31045</name>
</gene>
<dbReference type="SMART" id="SM00530">
    <property type="entry name" value="HTH_XRE"/>
    <property type="match status" value="1"/>
</dbReference>
<evidence type="ECO:0000259" key="1">
    <source>
        <dbReference type="PROSITE" id="PS50943"/>
    </source>
</evidence>
<dbReference type="Pfam" id="PF01381">
    <property type="entry name" value="HTH_3"/>
    <property type="match status" value="1"/>
</dbReference>
<dbReference type="CDD" id="cd00093">
    <property type="entry name" value="HTH_XRE"/>
    <property type="match status" value="1"/>
</dbReference>
<dbReference type="KEGG" id="chk:D4L85_31045"/>
<dbReference type="Gene3D" id="1.10.260.40">
    <property type="entry name" value="lambda repressor-like DNA-binding domains"/>
    <property type="match status" value="1"/>
</dbReference>
<dbReference type="AlphaFoldDB" id="A0A385T0Z5"/>
<dbReference type="InterPro" id="IPR001387">
    <property type="entry name" value="Cro/C1-type_HTH"/>
</dbReference>
<dbReference type="Proteomes" id="UP000266183">
    <property type="component" value="Chromosome"/>
</dbReference>
<dbReference type="OrthoDB" id="7865033at2"/>
<sequence length="72" mass="8400">MAEKINRLKLVLVEKDISQKEFAEKLNVSSNTISRICRNETQPSLKLLREMAILLDVELWELLVPIKKRHVS</sequence>
<name>A0A385T0Z5_9BACT</name>
<dbReference type="EMBL" id="CP032382">
    <property type="protein sequence ID" value="AYB34748.1"/>
    <property type="molecule type" value="Genomic_DNA"/>
</dbReference>
<feature type="domain" description="HTH cro/C1-type" evidence="1">
    <location>
        <begin position="8"/>
        <end position="62"/>
    </location>
</feature>
<accession>A0A385T0Z5</accession>